<organism evidence="3 4">
    <name type="scientific">Tetrapyrgos nigripes</name>
    <dbReference type="NCBI Taxonomy" id="182062"/>
    <lineage>
        <taxon>Eukaryota</taxon>
        <taxon>Fungi</taxon>
        <taxon>Dikarya</taxon>
        <taxon>Basidiomycota</taxon>
        <taxon>Agaricomycotina</taxon>
        <taxon>Agaricomycetes</taxon>
        <taxon>Agaricomycetidae</taxon>
        <taxon>Agaricales</taxon>
        <taxon>Marasmiineae</taxon>
        <taxon>Marasmiaceae</taxon>
        <taxon>Tetrapyrgos</taxon>
    </lineage>
</organism>
<proteinExistence type="predicted"/>
<keyword evidence="2" id="KW-1133">Transmembrane helix</keyword>
<protein>
    <submittedName>
        <fullName evidence="3">Uncharacterized protein</fullName>
    </submittedName>
</protein>
<sequence>MFSTGRKDSAEYVPLATHQDGGSSEDVDPNLQNPVSGPPPKGRLSPFIIWTSAIVALLSFVNLILIPNTILHYQLSEEDLAKLPYPDLHIGFNRIDKLLHDTLPRPYIRTWPLQIARINQGIKDTVYGNSQEVFISVKDSTLMRFVVPKGSTDQLCAFGWKGPVETRKQDLTTKGDISEIEVWSIISPMVGSPGTVDNLDFDNVSWNNRPVRGELLGTMDLKNDLVNATTENFACPSQDKHLVVEFRCVRVDCQVSFSQIKDVHPNMGFELLRQIP</sequence>
<comment type="caution">
    <text evidence="3">The sequence shown here is derived from an EMBL/GenBank/DDBJ whole genome shotgun (WGS) entry which is preliminary data.</text>
</comment>
<feature type="transmembrane region" description="Helical" evidence="2">
    <location>
        <begin position="47"/>
        <end position="66"/>
    </location>
</feature>
<dbReference type="Proteomes" id="UP000559256">
    <property type="component" value="Unassembled WGS sequence"/>
</dbReference>
<keyword evidence="2" id="KW-0812">Transmembrane</keyword>
<evidence type="ECO:0000256" key="2">
    <source>
        <dbReference type="SAM" id="Phobius"/>
    </source>
</evidence>
<evidence type="ECO:0000256" key="1">
    <source>
        <dbReference type="SAM" id="MobiDB-lite"/>
    </source>
</evidence>
<name>A0A8H5FX78_9AGAR</name>
<feature type="region of interest" description="Disordered" evidence="1">
    <location>
        <begin position="16"/>
        <end position="38"/>
    </location>
</feature>
<gene>
    <name evidence="3" type="ORF">D9758_009382</name>
</gene>
<evidence type="ECO:0000313" key="4">
    <source>
        <dbReference type="Proteomes" id="UP000559256"/>
    </source>
</evidence>
<dbReference type="AlphaFoldDB" id="A0A8H5FX78"/>
<keyword evidence="2" id="KW-0472">Membrane</keyword>
<dbReference type="OrthoDB" id="8300214at2759"/>
<dbReference type="EMBL" id="JAACJM010000068">
    <property type="protein sequence ID" value="KAF5352093.1"/>
    <property type="molecule type" value="Genomic_DNA"/>
</dbReference>
<keyword evidence="4" id="KW-1185">Reference proteome</keyword>
<reference evidence="3 4" key="1">
    <citation type="journal article" date="2020" name="ISME J.">
        <title>Uncovering the hidden diversity of litter-decomposition mechanisms in mushroom-forming fungi.</title>
        <authorList>
            <person name="Floudas D."/>
            <person name="Bentzer J."/>
            <person name="Ahren D."/>
            <person name="Johansson T."/>
            <person name="Persson P."/>
            <person name="Tunlid A."/>
        </authorList>
    </citation>
    <scope>NUCLEOTIDE SEQUENCE [LARGE SCALE GENOMIC DNA]</scope>
    <source>
        <strain evidence="3 4">CBS 291.85</strain>
    </source>
</reference>
<evidence type="ECO:0000313" key="3">
    <source>
        <dbReference type="EMBL" id="KAF5352093.1"/>
    </source>
</evidence>
<accession>A0A8H5FX78</accession>